<keyword evidence="14" id="KW-0472">Membrane</keyword>
<keyword evidence="9" id="KW-0677">Repeat</keyword>
<keyword evidence="11" id="KW-0418">Kinase</keyword>
<dbReference type="InterPro" id="IPR011009">
    <property type="entry name" value="Kinase-like_dom_sf"/>
</dbReference>
<keyword evidence="12 19" id="KW-0067">ATP-binding</keyword>
<evidence type="ECO:0000256" key="12">
    <source>
        <dbReference type="ARBA" id="ARBA00022840"/>
    </source>
</evidence>
<evidence type="ECO:0000256" key="9">
    <source>
        <dbReference type="ARBA" id="ARBA00022737"/>
    </source>
</evidence>
<dbReference type="FunFam" id="3.30.200.20:FF:000309">
    <property type="entry name" value="Leucine-rich repeat receptor protein kinase MSP1"/>
    <property type="match status" value="1"/>
</dbReference>
<reference evidence="21 22" key="1">
    <citation type="submission" date="2022-03" db="EMBL/GenBank/DDBJ databases">
        <authorList>
            <person name="Nunn A."/>
            <person name="Chopra R."/>
            <person name="Nunn A."/>
            <person name="Contreras Garrido A."/>
        </authorList>
    </citation>
    <scope>NUCLEOTIDE SEQUENCE [LARGE SCALE GENOMIC DNA]</scope>
</reference>
<dbReference type="InterPro" id="IPR051420">
    <property type="entry name" value="Ser_Thr_Kinases_DiverseReg"/>
</dbReference>
<dbReference type="Gene3D" id="1.10.510.10">
    <property type="entry name" value="Transferase(Phosphotransferase) domain 1"/>
    <property type="match status" value="1"/>
</dbReference>
<dbReference type="GO" id="GO:0004674">
    <property type="term" value="F:protein serine/threonine kinase activity"/>
    <property type="evidence" value="ECO:0007669"/>
    <property type="project" value="UniProtKB-KW"/>
</dbReference>
<dbReference type="GO" id="GO:0016020">
    <property type="term" value="C:membrane"/>
    <property type="evidence" value="ECO:0007669"/>
    <property type="project" value="UniProtKB-SubCell"/>
</dbReference>
<evidence type="ECO:0000256" key="19">
    <source>
        <dbReference type="PROSITE-ProRule" id="PRU10141"/>
    </source>
</evidence>
<evidence type="ECO:0000256" key="6">
    <source>
        <dbReference type="ARBA" id="ARBA00022679"/>
    </source>
</evidence>
<keyword evidence="8" id="KW-0732">Signal</keyword>
<evidence type="ECO:0000259" key="20">
    <source>
        <dbReference type="PROSITE" id="PS50011"/>
    </source>
</evidence>
<keyword evidence="5" id="KW-0433">Leucine-rich repeat</keyword>
<keyword evidence="15" id="KW-0675">Receptor</keyword>
<dbReference type="InterPro" id="IPR008266">
    <property type="entry name" value="Tyr_kinase_AS"/>
</dbReference>
<dbReference type="InterPro" id="IPR017441">
    <property type="entry name" value="Protein_kinase_ATP_BS"/>
</dbReference>
<dbReference type="Pfam" id="PF07714">
    <property type="entry name" value="PK_Tyr_Ser-Thr"/>
    <property type="match status" value="1"/>
</dbReference>
<evidence type="ECO:0000256" key="5">
    <source>
        <dbReference type="ARBA" id="ARBA00022614"/>
    </source>
</evidence>
<keyword evidence="6" id="KW-0808">Transferase</keyword>
<comment type="subcellular location">
    <subcellularLocation>
        <location evidence="1">Membrane</location>
        <topology evidence="1">Single-pass type I membrane protein</topology>
    </subcellularLocation>
</comment>
<evidence type="ECO:0000256" key="7">
    <source>
        <dbReference type="ARBA" id="ARBA00022692"/>
    </source>
</evidence>
<dbReference type="AlphaFoldDB" id="A0AAU9S047"/>
<keyword evidence="7" id="KW-0812">Transmembrane</keyword>
<comment type="catalytic activity">
    <reaction evidence="17">
        <text>L-threonyl-[protein] + ATP = O-phospho-L-threonyl-[protein] + ADP + H(+)</text>
        <dbReference type="Rhea" id="RHEA:46608"/>
        <dbReference type="Rhea" id="RHEA-COMP:11060"/>
        <dbReference type="Rhea" id="RHEA-COMP:11605"/>
        <dbReference type="ChEBI" id="CHEBI:15378"/>
        <dbReference type="ChEBI" id="CHEBI:30013"/>
        <dbReference type="ChEBI" id="CHEBI:30616"/>
        <dbReference type="ChEBI" id="CHEBI:61977"/>
        <dbReference type="ChEBI" id="CHEBI:456216"/>
        <dbReference type="EC" id="2.7.11.1"/>
    </reaction>
</comment>
<organism evidence="21 22">
    <name type="scientific">Thlaspi arvense</name>
    <name type="common">Field penny-cress</name>
    <dbReference type="NCBI Taxonomy" id="13288"/>
    <lineage>
        <taxon>Eukaryota</taxon>
        <taxon>Viridiplantae</taxon>
        <taxon>Streptophyta</taxon>
        <taxon>Embryophyta</taxon>
        <taxon>Tracheophyta</taxon>
        <taxon>Spermatophyta</taxon>
        <taxon>Magnoliopsida</taxon>
        <taxon>eudicotyledons</taxon>
        <taxon>Gunneridae</taxon>
        <taxon>Pentapetalae</taxon>
        <taxon>rosids</taxon>
        <taxon>malvids</taxon>
        <taxon>Brassicales</taxon>
        <taxon>Brassicaceae</taxon>
        <taxon>Thlaspideae</taxon>
        <taxon>Thlaspi</taxon>
    </lineage>
</organism>
<evidence type="ECO:0000256" key="4">
    <source>
        <dbReference type="ARBA" id="ARBA00022553"/>
    </source>
</evidence>
<keyword evidence="4" id="KW-0597">Phosphoprotein</keyword>
<gene>
    <name evidence="21" type="ORF">TAV2_LOCUS11892</name>
</gene>
<evidence type="ECO:0000256" key="18">
    <source>
        <dbReference type="ARBA" id="ARBA00048679"/>
    </source>
</evidence>
<dbReference type="EMBL" id="CAJVSB020000513">
    <property type="protein sequence ID" value="CAH2056677.1"/>
    <property type="molecule type" value="Genomic_DNA"/>
</dbReference>
<keyword evidence="3" id="KW-0723">Serine/threonine-protein kinase</keyword>
<dbReference type="PANTHER" id="PTHR48005:SF95">
    <property type="entry name" value="PROTEIN KINASE DOMAIN-CONTAINING PROTEIN"/>
    <property type="match status" value="1"/>
</dbReference>
<dbReference type="EC" id="2.7.11.1" evidence="2"/>
<evidence type="ECO:0000256" key="8">
    <source>
        <dbReference type="ARBA" id="ARBA00022729"/>
    </source>
</evidence>
<dbReference type="PROSITE" id="PS00107">
    <property type="entry name" value="PROTEIN_KINASE_ATP"/>
    <property type="match status" value="1"/>
</dbReference>
<dbReference type="GO" id="GO:0005524">
    <property type="term" value="F:ATP binding"/>
    <property type="evidence" value="ECO:0007669"/>
    <property type="project" value="UniProtKB-UniRule"/>
</dbReference>
<evidence type="ECO:0000256" key="17">
    <source>
        <dbReference type="ARBA" id="ARBA00047899"/>
    </source>
</evidence>
<dbReference type="Proteomes" id="UP000836841">
    <property type="component" value="Unassembled WGS sequence"/>
</dbReference>
<protein>
    <recommendedName>
        <fullName evidence="2">non-specific serine/threonine protein kinase</fullName>
        <ecNumber evidence="2">2.7.11.1</ecNumber>
    </recommendedName>
</protein>
<evidence type="ECO:0000256" key="1">
    <source>
        <dbReference type="ARBA" id="ARBA00004479"/>
    </source>
</evidence>
<dbReference type="InterPro" id="IPR000719">
    <property type="entry name" value="Prot_kinase_dom"/>
</dbReference>
<dbReference type="SUPFAM" id="SSF56112">
    <property type="entry name" value="Protein kinase-like (PK-like)"/>
    <property type="match status" value="1"/>
</dbReference>
<dbReference type="PANTHER" id="PTHR48005">
    <property type="entry name" value="LEUCINE RICH REPEAT KINASE 2"/>
    <property type="match status" value="1"/>
</dbReference>
<evidence type="ECO:0000256" key="2">
    <source>
        <dbReference type="ARBA" id="ARBA00012513"/>
    </source>
</evidence>
<evidence type="ECO:0000256" key="10">
    <source>
        <dbReference type="ARBA" id="ARBA00022741"/>
    </source>
</evidence>
<feature type="domain" description="Protein kinase" evidence="20">
    <location>
        <begin position="12"/>
        <end position="164"/>
    </location>
</feature>
<evidence type="ECO:0000313" key="22">
    <source>
        <dbReference type="Proteomes" id="UP000836841"/>
    </source>
</evidence>
<accession>A0AAU9S047</accession>
<evidence type="ECO:0000256" key="13">
    <source>
        <dbReference type="ARBA" id="ARBA00022989"/>
    </source>
</evidence>
<dbReference type="InterPro" id="IPR001245">
    <property type="entry name" value="Ser-Thr/Tyr_kinase_cat_dom"/>
</dbReference>
<name>A0AAU9S047_THLAR</name>
<evidence type="ECO:0000256" key="3">
    <source>
        <dbReference type="ARBA" id="ARBA00022527"/>
    </source>
</evidence>
<proteinExistence type="predicted"/>
<evidence type="ECO:0000313" key="21">
    <source>
        <dbReference type="EMBL" id="CAH2056677.1"/>
    </source>
</evidence>
<dbReference type="PROSITE" id="PS50011">
    <property type="entry name" value="PROTEIN_KINASE_DOM"/>
    <property type="match status" value="1"/>
</dbReference>
<evidence type="ECO:0000256" key="15">
    <source>
        <dbReference type="ARBA" id="ARBA00023170"/>
    </source>
</evidence>
<keyword evidence="22" id="KW-1185">Reference proteome</keyword>
<evidence type="ECO:0000256" key="16">
    <source>
        <dbReference type="ARBA" id="ARBA00023180"/>
    </source>
</evidence>
<sequence>MFNEIIKATKDFDAMFCIGSGGSGTVYKAKLPSGNTVAVKKLHALSDNADRKDFLYEVKALTKINYRNVVKLYGFCSHSRHSFLVFEYLGMGRLATILGSDEKARLLDWPKRKNIIKEVAQALSYMHHDCTPSIVHGDISSKNVLLMRSTKLVSQTSALQSFWS</sequence>
<comment type="caution">
    <text evidence="21">The sequence shown here is derived from an EMBL/GenBank/DDBJ whole genome shotgun (WGS) entry which is preliminary data.</text>
</comment>
<comment type="catalytic activity">
    <reaction evidence="18">
        <text>L-seryl-[protein] + ATP = O-phospho-L-seryl-[protein] + ADP + H(+)</text>
        <dbReference type="Rhea" id="RHEA:17989"/>
        <dbReference type="Rhea" id="RHEA-COMP:9863"/>
        <dbReference type="Rhea" id="RHEA-COMP:11604"/>
        <dbReference type="ChEBI" id="CHEBI:15378"/>
        <dbReference type="ChEBI" id="CHEBI:29999"/>
        <dbReference type="ChEBI" id="CHEBI:30616"/>
        <dbReference type="ChEBI" id="CHEBI:83421"/>
        <dbReference type="ChEBI" id="CHEBI:456216"/>
        <dbReference type="EC" id="2.7.11.1"/>
    </reaction>
</comment>
<keyword evidence="10 19" id="KW-0547">Nucleotide-binding</keyword>
<evidence type="ECO:0000256" key="14">
    <source>
        <dbReference type="ARBA" id="ARBA00023136"/>
    </source>
</evidence>
<feature type="binding site" evidence="19">
    <location>
        <position position="41"/>
    </location>
    <ligand>
        <name>ATP</name>
        <dbReference type="ChEBI" id="CHEBI:30616"/>
    </ligand>
</feature>
<keyword evidence="16" id="KW-0325">Glycoprotein</keyword>
<evidence type="ECO:0000256" key="11">
    <source>
        <dbReference type="ARBA" id="ARBA00022777"/>
    </source>
</evidence>
<keyword evidence="13" id="KW-1133">Transmembrane helix</keyword>
<dbReference type="Gene3D" id="3.30.200.20">
    <property type="entry name" value="Phosphorylase Kinase, domain 1"/>
    <property type="match status" value="1"/>
</dbReference>
<dbReference type="PROSITE" id="PS00109">
    <property type="entry name" value="PROTEIN_KINASE_TYR"/>
    <property type="match status" value="1"/>
</dbReference>